<dbReference type="SUPFAM" id="SSF52540">
    <property type="entry name" value="P-loop containing nucleoside triphosphate hydrolases"/>
    <property type="match status" value="1"/>
</dbReference>
<gene>
    <name evidence="1" type="ORF">SAMN02745671_00462</name>
</gene>
<proteinExistence type="predicted"/>
<accession>A0A1M6AVD6</accession>
<organism evidence="1 2">
    <name type="scientific">Anaerovibrio lipolyticus DSM 3074</name>
    <dbReference type="NCBI Taxonomy" id="1120997"/>
    <lineage>
        <taxon>Bacteria</taxon>
        <taxon>Bacillati</taxon>
        <taxon>Bacillota</taxon>
        <taxon>Negativicutes</taxon>
        <taxon>Selenomonadales</taxon>
        <taxon>Selenomonadaceae</taxon>
        <taxon>Anaerovibrio</taxon>
    </lineage>
</organism>
<dbReference type="InterPro" id="IPR027417">
    <property type="entry name" value="P-loop_NTPase"/>
</dbReference>
<dbReference type="EMBL" id="FQYW01000005">
    <property type="protein sequence ID" value="SHI40193.1"/>
    <property type="molecule type" value="Genomic_DNA"/>
</dbReference>
<dbReference type="Pfam" id="PF13238">
    <property type="entry name" value="AAA_18"/>
    <property type="match status" value="1"/>
</dbReference>
<protein>
    <recommendedName>
        <fullName evidence="3">Uridine kinase</fullName>
    </recommendedName>
</protein>
<evidence type="ECO:0008006" key="3">
    <source>
        <dbReference type="Google" id="ProtNLM"/>
    </source>
</evidence>
<dbReference type="Proteomes" id="UP000191240">
    <property type="component" value="Unassembled WGS sequence"/>
</dbReference>
<dbReference type="AlphaFoldDB" id="A0A1M6AVD6"/>
<sequence>MKENYSISSENILNRIHSLMECHKNKRIIIAIDGRCGAGKTTLAQYLEEQTGATVFHMDDFFLRPEQRTPERFNTPGENVDHERFLFEVLEPLRKGVVELPYQRFDCKSQSLQDVVVIRPGNLCIVEGSYSCHPSLVNIYDYRIFMTVSTEEQMERIIRRNGAEAAKMFESRWIPFEERYFSVCTVEGQCDCTIDTSKM</sequence>
<dbReference type="Gene3D" id="3.40.50.300">
    <property type="entry name" value="P-loop containing nucleotide triphosphate hydrolases"/>
    <property type="match status" value="1"/>
</dbReference>
<reference evidence="1 2" key="1">
    <citation type="submission" date="2016-11" db="EMBL/GenBank/DDBJ databases">
        <authorList>
            <person name="Jaros S."/>
            <person name="Januszkiewicz K."/>
            <person name="Wedrychowicz H."/>
        </authorList>
    </citation>
    <scope>NUCLEOTIDE SEQUENCE [LARGE SCALE GENOMIC DNA]</scope>
    <source>
        <strain evidence="1 2">DSM 3074</strain>
    </source>
</reference>
<dbReference type="PANTHER" id="PTHR10285">
    <property type="entry name" value="URIDINE KINASE"/>
    <property type="match status" value="1"/>
</dbReference>
<evidence type="ECO:0000313" key="2">
    <source>
        <dbReference type="Proteomes" id="UP000191240"/>
    </source>
</evidence>
<evidence type="ECO:0000313" key="1">
    <source>
        <dbReference type="EMBL" id="SHI40193.1"/>
    </source>
</evidence>
<name>A0A1M6AVD6_9FIRM</name>